<proteinExistence type="predicted"/>
<dbReference type="EMBL" id="KP972597">
    <property type="protein sequence ID" value="AJZ73114.1"/>
    <property type="molecule type" value="Genomic_DNA"/>
</dbReference>
<reference evidence="1" key="1">
    <citation type="journal article" date="2015" name="Sci. Adv.">
        <title>Recurrent DNA virus domestication leading to different parasite virulence strategies.</title>
        <authorList>
            <person name="Pichon A."/>
            <person name="Bezier A."/>
            <person name="Urbach S."/>
            <person name="Aury J.M."/>
            <person name="Jouan V."/>
            <person name="Ravallec M."/>
            <person name="Guy J."/>
            <person name="Cousserans F."/>
            <person name="Theze J."/>
            <person name="Gauthier J."/>
            <person name="Demettre E."/>
            <person name="Schmieder S."/>
            <person name="Wurmser F."/>
            <person name="Sibut V."/>
            <person name="Poirie M."/>
            <person name="Colinet D."/>
            <person name="da Silva C."/>
            <person name="Couloux A."/>
            <person name="Barbe V."/>
            <person name="Drezen J.M."/>
            <person name="Volkoff A.N."/>
        </authorList>
    </citation>
    <scope>NUCLEOTIDE SEQUENCE</scope>
</reference>
<protein>
    <submittedName>
        <fullName evidence="1">Uncharacterized protein</fullName>
    </submittedName>
</protein>
<evidence type="ECO:0000313" key="1">
    <source>
        <dbReference type="EMBL" id="AJZ73114.1"/>
    </source>
</evidence>
<dbReference type="OrthoDB" id="10624806at2759"/>
<accession>A0A0U1ZI52</accession>
<sequence>MSIVSSPNEWAGTDHQVLLPVYEWLIPGKNDLVKYPRLLYRTVESLDVPTDDELLLGGSWTNLTDTPWYDVRVLLCEDNLFPYDLTTPHFRVARGVFLWGAFNLSVKTHLKDEETMFVYHLPGKCIGKFEFRSSSIRLTEIVRKNDDENSMDTAS</sequence>
<dbReference type="AlphaFoldDB" id="A0A0U1ZI52"/>
<organism evidence="1">
    <name type="scientific">Venturia canescens</name>
    <dbReference type="NCBI Taxonomy" id="32260"/>
    <lineage>
        <taxon>Eukaryota</taxon>
        <taxon>Metazoa</taxon>
        <taxon>Ecdysozoa</taxon>
        <taxon>Arthropoda</taxon>
        <taxon>Hexapoda</taxon>
        <taxon>Insecta</taxon>
        <taxon>Pterygota</taxon>
        <taxon>Neoptera</taxon>
        <taxon>Endopterygota</taxon>
        <taxon>Hymenoptera</taxon>
        <taxon>Apocrita</taxon>
        <taxon>Ichneumonoidea</taxon>
        <taxon>Ichneumonidae</taxon>
        <taxon>Campopleginae</taxon>
        <taxon>Dusona group</taxon>
        <taxon>Venturia</taxon>
    </lineage>
</organism>
<name>A0A0U1ZI52_9HYME</name>